<proteinExistence type="predicted"/>
<evidence type="ECO:0000313" key="2">
    <source>
        <dbReference type="EMBL" id="JAV75431.1"/>
    </source>
</evidence>
<feature type="region of interest" description="Disordered" evidence="1">
    <location>
        <begin position="1"/>
        <end position="95"/>
    </location>
</feature>
<protein>
    <submittedName>
        <fullName evidence="2">Uncharacterized protein</fullName>
    </submittedName>
</protein>
<dbReference type="EMBL" id="GEZM01050707">
    <property type="protein sequence ID" value="JAV75431.1"/>
    <property type="molecule type" value="Transcribed_RNA"/>
</dbReference>
<organism evidence="2">
    <name type="scientific">Photinus pyralis</name>
    <name type="common">Common eastern firefly</name>
    <name type="synonym">Lampyris pyralis</name>
    <dbReference type="NCBI Taxonomy" id="7054"/>
    <lineage>
        <taxon>Eukaryota</taxon>
        <taxon>Metazoa</taxon>
        <taxon>Ecdysozoa</taxon>
        <taxon>Arthropoda</taxon>
        <taxon>Hexapoda</taxon>
        <taxon>Insecta</taxon>
        <taxon>Pterygota</taxon>
        <taxon>Neoptera</taxon>
        <taxon>Endopterygota</taxon>
        <taxon>Coleoptera</taxon>
        <taxon>Polyphaga</taxon>
        <taxon>Elateriformia</taxon>
        <taxon>Elateroidea</taxon>
        <taxon>Lampyridae</taxon>
        <taxon>Lampyrinae</taxon>
        <taxon>Photinus</taxon>
    </lineage>
</organism>
<sequence length="190" mass="21691">MNRPTSGNKVHRRAESGGHHRQSSSGSGHHRSDSAQSCDLDIQHETKHHRSRSGPYEKNELRHDSSGSQLTSRSSMNETPYPRPTSLFPTSGDSNDSLRLEREPLKFEVNLVGAPPEVEQLVNNIKQVAEQFLYHWKMFPIGKLALKRIFCSLHRLILKNSRASFFQCFPRRFSKKICSLPLSKSPRMVL</sequence>
<accession>A0A1Y1LR34</accession>
<feature type="compositionally biased region" description="Basic and acidic residues" evidence="1">
    <location>
        <begin position="55"/>
        <end position="65"/>
    </location>
</feature>
<reference evidence="2" key="1">
    <citation type="journal article" date="2016" name="Sci. Rep.">
        <title>Molecular characterization of firefly nuptial gifts: a multi-omics approach sheds light on postcopulatory sexual selection.</title>
        <authorList>
            <person name="Al-Wathiqui N."/>
            <person name="Fallon T.R."/>
            <person name="South A."/>
            <person name="Weng J.K."/>
            <person name="Lewis S.M."/>
        </authorList>
    </citation>
    <scope>NUCLEOTIDE SEQUENCE</scope>
</reference>
<feature type="compositionally biased region" description="Polar residues" evidence="1">
    <location>
        <begin position="66"/>
        <end position="78"/>
    </location>
</feature>
<name>A0A1Y1LR34_PHOPY</name>
<evidence type="ECO:0000256" key="1">
    <source>
        <dbReference type="SAM" id="MobiDB-lite"/>
    </source>
</evidence>
<dbReference type="AlphaFoldDB" id="A0A1Y1LR34"/>
<dbReference type="PANTHER" id="PTHR37686:SF1">
    <property type="entry name" value="LD36006P"/>
    <property type="match status" value="1"/>
</dbReference>
<dbReference type="PANTHER" id="PTHR37686">
    <property type="entry name" value="LD36006P"/>
    <property type="match status" value="1"/>
</dbReference>